<protein>
    <recommendedName>
        <fullName evidence="3">DUF4190 domain-containing protein</fullName>
    </recommendedName>
</protein>
<feature type="region of interest" description="Disordered" evidence="1">
    <location>
        <begin position="1"/>
        <end position="20"/>
    </location>
</feature>
<dbReference type="EMBL" id="FXZE01000009">
    <property type="protein sequence ID" value="SMX89399.1"/>
    <property type="molecule type" value="Genomic_DNA"/>
</dbReference>
<dbReference type="Proteomes" id="UP000234342">
    <property type="component" value="Unassembled WGS sequence"/>
</dbReference>
<proteinExistence type="predicted"/>
<keyword evidence="2" id="KW-0812">Transmembrane</keyword>
<evidence type="ECO:0000256" key="1">
    <source>
        <dbReference type="SAM" id="MobiDB-lite"/>
    </source>
</evidence>
<organism evidence="4 5">
    <name type="scientific">Brevibacterium antiquum</name>
    <dbReference type="NCBI Taxonomy" id="234835"/>
    <lineage>
        <taxon>Bacteria</taxon>
        <taxon>Bacillati</taxon>
        <taxon>Actinomycetota</taxon>
        <taxon>Actinomycetes</taxon>
        <taxon>Micrococcales</taxon>
        <taxon>Brevibacteriaceae</taxon>
        <taxon>Brevibacterium</taxon>
    </lineage>
</organism>
<dbReference type="AlphaFoldDB" id="A0A2H1JPJ8"/>
<dbReference type="InterPro" id="IPR025241">
    <property type="entry name" value="DUF4190"/>
</dbReference>
<dbReference type="RefSeq" id="WP_101643616.1">
    <property type="nucleotide sequence ID" value="NZ_FXZE01000009.1"/>
</dbReference>
<evidence type="ECO:0000313" key="5">
    <source>
        <dbReference type="Proteomes" id="UP000234342"/>
    </source>
</evidence>
<feature type="transmembrane region" description="Helical" evidence="2">
    <location>
        <begin position="107"/>
        <end position="140"/>
    </location>
</feature>
<feature type="transmembrane region" description="Helical" evidence="2">
    <location>
        <begin position="61"/>
        <end position="86"/>
    </location>
</feature>
<evidence type="ECO:0000256" key="2">
    <source>
        <dbReference type="SAM" id="Phobius"/>
    </source>
</evidence>
<reference evidence="5" key="1">
    <citation type="submission" date="2017-03" db="EMBL/GenBank/DDBJ databases">
        <authorList>
            <person name="Monnet C."/>
        </authorList>
    </citation>
    <scope>NUCLEOTIDE SEQUENCE [LARGE SCALE GENOMIC DNA]</scope>
    <source>
        <strain evidence="5">P10</strain>
    </source>
</reference>
<keyword evidence="2" id="KW-0472">Membrane</keyword>
<dbReference type="Pfam" id="PF13828">
    <property type="entry name" value="DUF4190"/>
    <property type="match status" value="1"/>
</dbReference>
<evidence type="ECO:0000313" key="4">
    <source>
        <dbReference type="EMBL" id="SMX89399.1"/>
    </source>
</evidence>
<gene>
    <name evidence="4" type="ORF">BANT10_02239</name>
</gene>
<name>A0A2H1JPJ8_9MICO</name>
<accession>A0A2H1JPJ8</accession>
<keyword evidence="2" id="KW-1133">Transmembrane helix</keyword>
<evidence type="ECO:0000259" key="3">
    <source>
        <dbReference type="Pfam" id="PF13828"/>
    </source>
</evidence>
<feature type="domain" description="DUF4190" evidence="3">
    <location>
        <begin position="61"/>
        <end position="122"/>
    </location>
</feature>
<feature type="compositionally biased region" description="Low complexity" evidence="1">
    <location>
        <begin position="8"/>
        <end position="20"/>
    </location>
</feature>
<keyword evidence="5" id="KW-1185">Reference proteome</keyword>
<sequence length="145" mass="15133">MYTRQLPARGDSAASSSGYSAQGGYPGYSAHSNLAAYGPNPGFAGPVTYIYQPIVPTNTAAIVGMVLSLFGAMTSIVPVGIAGIVLGHIARKQIRQRGERGDAMALTALWVGYLGTAFWVIFWGLYIGVIVLAIMAGIAAEATTY</sequence>